<dbReference type="Gene3D" id="3.40.630.30">
    <property type="match status" value="1"/>
</dbReference>
<dbReference type="STRING" id="319653.SAMN04487973_10742"/>
<reference evidence="2 3" key="1">
    <citation type="journal article" date="2015" name="Genome Announc.">
        <title>Expanding the biotechnology potential of lactobacilli through comparative genomics of 213 strains and associated genera.</title>
        <authorList>
            <person name="Sun Z."/>
            <person name="Harris H.M."/>
            <person name="McCann A."/>
            <person name="Guo C."/>
            <person name="Argimon S."/>
            <person name="Zhang W."/>
            <person name="Yang X."/>
            <person name="Jeffery I.B."/>
            <person name="Cooney J.C."/>
            <person name="Kagawa T.F."/>
            <person name="Liu W."/>
            <person name="Song Y."/>
            <person name="Salvetti E."/>
            <person name="Wrobel A."/>
            <person name="Rasinkangas P."/>
            <person name="Parkhill J."/>
            <person name="Rea M.C."/>
            <person name="O'Sullivan O."/>
            <person name="Ritari J."/>
            <person name="Douillard F.P."/>
            <person name="Paul Ross R."/>
            <person name="Yang R."/>
            <person name="Briner A.E."/>
            <person name="Felis G.E."/>
            <person name="de Vos W.M."/>
            <person name="Barrangou R."/>
            <person name="Klaenhammer T.R."/>
            <person name="Caufield P.W."/>
            <person name="Cui Y."/>
            <person name="Zhang H."/>
            <person name="O'Toole P.W."/>
        </authorList>
    </citation>
    <scope>NUCLEOTIDE SEQUENCE [LARGE SCALE GENOMIC DNA]</scope>
    <source>
        <strain evidence="2 3">DSM 22301</strain>
    </source>
</reference>
<dbReference type="SUPFAM" id="SSF55729">
    <property type="entry name" value="Acyl-CoA N-acyltransferases (Nat)"/>
    <property type="match status" value="1"/>
</dbReference>
<evidence type="ECO:0000313" key="3">
    <source>
        <dbReference type="Proteomes" id="UP000051749"/>
    </source>
</evidence>
<dbReference type="PANTHER" id="PTHR43415:SF3">
    <property type="entry name" value="GNAT-FAMILY ACETYLTRANSFERASE"/>
    <property type="match status" value="1"/>
</dbReference>
<organism evidence="2 3">
    <name type="scientific">Pediococcus ethanolidurans</name>
    <dbReference type="NCBI Taxonomy" id="319653"/>
    <lineage>
        <taxon>Bacteria</taxon>
        <taxon>Bacillati</taxon>
        <taxon>Bacillota</taxon>
        <taxon>Bacilli</taxon>
        <taxon>Lactobacillales</taxon>
        <taxon>Lactobacillaceae</taxon>
        <taxon>Pediococcus</taxon>
    </lineage>
</organism>
<sequence>MKVMTYQIAQLSQKNALIIADDWRYNDEYAFYNMNEDPEDYEEIISPNLRADHYFQVTTDNNQLVGFFALDSGNNSEQVEVGLGLRPDETGKGKGLEFLQLILKFIKNNYSFSEVALDVAEFNVRAQKVYAKAGFMSQKKHTQETNKSIYPFILMTRKL</sequence>
<feature type="domain" description="N-acetyltransferase" evidence="1">
    <location>
        <begin position="18"/>
        <end position="159"/>
    </location>
</feature>
<dbReference type="PATRIC" id="fig|319653.3.peg.2081"/>
<name>A0A0R2JZL9_9LACO</name>
<dbReference type="Pfam" id="PF13302">
    <property type="entry name" value="Acetyltransf_3"/>
    <property type="match status" value="1"/>
</dbReference>
<dbReference type="PANTHER" id="PTHR43415">
    <property type="entry name" value="SPERMIDINE N(1)-ACETYLTRANSFERASE"/>
    <property type="match status" value="1"/>
</dbReference>
<dbReference type="EMBL" id="JQBY01000008">
    <property type="protein sequence ID" value="KRN82659.1"/>
    <property type="molecule type" value="Genomic_DNA"/>
</dbReference>
<comment type="caution">
    <text evidence="2">The sequence shown here is derived from an EMBL/GenBank/DDBJ whole genome shotgun (WGS) entry which is preliminary data.</text>
</comment>
<keyword evidence="2" id="KW-0808">Transferase</keyword>
<dbReference type="InterPro" id="IPR016181">
    <property type="entry name" value="Acyl_CoA_acyltransferase"/>
</dbReference>
<dbReference type="GO" id="GO:0016747">
    <property type="term" value="F:acyltransferase activity, transferring groups other than amino-acyl groups"/>
    <property type="evidence" value="ECO:0007669"/>
    <property type="project" value="InterPro"/>
</dbReference>
<dbReference type="InterPro" id="IPR000182">
    <property type="entry name" value="GNAT_dom"/>
</dbReference>
<gene>
    <name evidence="2" type="ORF">IV87_GL002043</name>
</gene>
<proteinExistence type="predicted"/>
<evidence type="ECO:0000259" key="1">
    <source>
        <dbReference type="PROSITE" id="PS51186"/>
    </source>
</evidence>
<protein>
    <submittedName>
        <fullName evidence="2">Ribosomal-protein-alanine acetyltransferase</fullName>
    </submittedName>
</protein>
<dbReference type="PROSITE" id="PS51186">
    <property type="entry name" value="GNAT"/>
    <property type="match status" value="1"/>
</dbReference>
<evidence type="ECO:0000313" key="2">
    <source>
        <dbReference type="EMBL" id="KRN82659.1"/>
    </source>
</evidence>
<accession>A0A0R2JZL9</accession>
<dbReference type="Proteomes" id="UP000051749">
    <property type="component" value="Unassembled WGS sequence"/>
</dbReference>
<dbReference type="AlphaFoldDB" id="A0A0R2JZL9"/>